<dbReference type="CDD" id="cd07377">
    <property type="entry name" value="WHTH_GntR"/>
    <property type="match status" value="1"/>
</dbReference>
<dbReference type="SMART" id="SM00345">
    <property type="entry name" value="HTH_GNTR"/>
    <property type="match status" value="1"/>
</dbReference>
<evidence type="ECO:0000256" key="3">
    <source>
        <dbReference type="ARBA" id="ARBA00023163"/>
    </source>
</evidence>
<dbReference type="Proteomes" id="UP001141629">
    <property type="component" value="Unassembled WGS sequence"/>
</dbReference>
<sequence>MLRPQLSDDVARHVRRRIFDGTLRAGRYLRLEQLAADLGVSVTPVREALLNLCAEGLLIQRPRRGFMVLELTARDVADVAHVQAFVGGELAARAAENVTDGRLAELRAIQDELERAYRHDDLDRTVRLNHEFHRLVNVVGDSPKLTQFMSAITRYAPESVFPTISGWPAQSTSDHRRVIDALARRDAGAARSAMAEHFTRGVEPLTEHLVDRGVIAAVDSAPPCL</sequence>
<proteinExistence type="predicted"/>
<reference evidence="5" key="2">
    <citation type="journal article" date="2022" name="BMC Genomics">
        <title>Comparative genome analysis of mycobacteria focusing on tRNA and non-coding RNA.</title>
        <authorList>
            <person name="Behra P.R.K."/>
            <person name="Pettersson B.M.F."/>
            <person name="Ramesh M."/>
            <person name="Das S."/>
            <person name="Dasgupta S."/>
            <person name="Kirsebom L.A."/>
        </authorList>
    </citation>
    <scope>NUCLEOTIDE SEQUENCE</scope>
    <source>
        <strain evidence="5">DSM 44838</strain>
    </source>
</reference>
<keyword evidence="3" id="KW-0804">Transcription</keyword>
<dbReference type="SUPFAM" id="SSF46785">
    <property type="entry name" value="Winged helix' DNA-binding domain"/>
    <property type="match status" value="1"/>
</dbReference>
<dbReference type="Gene3D" id="1.10.10.10">
    <property type="entry name" value="Winged helix-like DNA-binding domain superfamily/Winged helix DNA-binding domain"/>
    <property type="match status" value="1"/>
</dbReference>
<organism evidence="5 6">
    <name type="scientific">Mycobacterium yunnanensis</name>
    <dbReference type="NCBI Taxonomy" id="368477"/>
    <lineage>
        <taxon>Bacteria</taxon>
        <taxon>Bacillati</taxon>
        <taxon>Actinomycetota</taxon>
        <taxon>Actinomycetes</taxon>
        <taxon>Mycobacteriales</taxon>
        <taxon>Mycobacteriaceae</taxon>
        <taxon>Mycobacterium</taxon>
    </lineage>
</organism>
<dbReference type="PANTHER" id="PTHR43537">
    <property type="entry name" value="TRANSCRIPTIONAL REGULATOR, GNTR FAMILY"/>
    <property type="match status" value="1"/>
</dbReference>
<keyword evidence="2" id="KW-0238">DNA-binding</keyword>
<dbReference type="InterPro" id="IPR011711">
    <property type="entry name" value="GntR_C"/>
</dbReference>
<name>A0A9X2Z974_9MYCO</name>
<dbReference type="InterPro" id="IPR036390">
    <property type="entry name" value="WH_DNA-bd_sf"/>
</dbReference>
<dbReference type="SMART" id="SM00895">
    <property type="entry name" value="FCD"/>
    <property type="match status" value="1"/>
</dbReference>
<dbReference type="InterPro" id="IPR036388">
    <property type="entry name" value="WH-like_DNA-bd_sf"/>
</dbReference>
<dbReference type="GO" id="GO:0003677">
    <property type="term" value="F:DNA binding"/>
    <property type="evidence" value="ECO:0007669"/>
    <property type="project" value="UniProtKB-KW"/>
</dbReference>
<evidence type="ECO:0000256" key="1">
    <source>
        <dbReference type="ARBA" id="ARBA00023015"/>
    </source>
</evidence>
<dbReference type="Pfam" id="PF07729">
    <property type="entry name" value="FCD"/>
    <property type="match status" value="1"/>
</dbReference>
<feature type="domain" description="HTH gntR-type" evidence="4">
    <location>
        <begin position="4"/>
        <end position="71"/>
    </location>
</feature>
<evidence type="ECO:0000259" key="4">
    <source>
        <dbReference type="PROSITE" id="PS50949"/>
    </source>
</evidence>
<evidence type="ECO:0000313" key="5">
    <source>
        <dbReference type="EMBL" id="MCV7424814.1"/>
    </source>
</evidence>
<dbReference type="EMBL" id="JACKVK010000022">
    <property type="protein sequence ID" value="MCV7424814.1"/>
    <property type="molecule type" value="Genomic_DNA"/>
</dbReference>
<reference evidence="5" key="1">
    <citation type="submission" date="2020-07" db="EMBL/GenBank/DDBJ databases">
        <authorList>
            <person name="Pettersson B.M.F."/>
            <person name="Behra P.R.K."/>
            <person name="Ramesh M."/>
            <person name="Das S."/>
            <person name="Dasgupta S."/>
            <person name="Kirsebom L.A."/>
        </authorList>
    </citation>
    <scope>NUCLEOTIDE SEQUENCE</scope>
    <source>
        <strain evidence="5">DSM 44838</strain>
    </source>
</reference>
<evidence type="ECO:0000313" key="6">
    <source>
        <dbReference type="Proteomes" id="UP001141629"/>
    </source>
</evidence>
<dbReference type="InterPro" id="IPR008920">
    <property type="entry name" value="TF_FadR/GntR_C"/>
</dbReference>
<accession>A0A9X2Z974</accession>
<evidence type="ECO:0000256" key="2">
    <source>
        <dbReference type="ARBA" id="ARBA00023125"/>
    </source>
</evidence>
<comment type="caution">
    <text evidence="5">The sequence shown here is derived from an EMBL/GenBank/DDBJ whole genome shotgun (WGS) entry which is preliminary data.</text>
</comment>
<protein>
    <submittedName>
        <fullName evidence="5">GntR family transcriptional regulator</fullName>
    </submittedName>
</protein>
<dbReference type="PROSITE" id="PS50949">
    <property type="entry name" value="HTH_GNTR"/>
    <property type="match status" value="1"/>
</dbReference>
<dbReference type="GO" id="GO:0003700">
    <property type="term" value="F:DNA-binding transcription factor activity"/>
    <property type="evidence" value="ECO:0007669"/>
    <property type="project" value="InterPro"/>
</dbReference>
<dbReference type="InterPro" id="IPR000524">
    <property type="entry name" value="Tscrpt_reg_HTH_GntR"/>
</dbReference>
<gene>
    <name evidence="5" type="ORF">H7K45_30170</name>
</gene>
<dbReference type="SUPFAM" id="SSF48008">
    <property type="entry name" value="GntR ligand-binding domain-like"/>
    <property type="match status" value="1"/>
</dbReference>
<dbReference type="Gene3D" id="1.20.120.530">
    <property type="entry name" value="GntR ligand-binding domain-like"/>
    <property type="match status" value="1"/>
</dbReference>
<dbReference type="Pfam" id="PF00392">
    <property type="entry name" value="GntR"/>
    <property type="match status" value="1"/>
</dbReference>
<dbReference type="PANTHER" id="PTHR43537:SF24">
    <property type="entry name" value="GLUCONATE OPERON TRANSCRIPTIONAL REPRESSOR"/>
    <property type="match status" value="1"/>
</dbReference>
<dbReference type="AlphaFoldDB" id="A0A9X2Z974"/>
<keyword evidence="1" id="KW-0805">Transcription regulation</keyword>
<keyword evidence="6" id="KW-1185">Reference proteome</keyword>